<feature type="signal peptide" evidence="2">
    <location>
        <begin position="1"/>
        <end position="19"/>
    </location>
</feature>
<reference evidence="3 4" key="1">
    <citation type="journal article" date="2015" name="Genome Biol. Evol.">
        <title>Phylogenomic analyses indicate that early fungi evolved digesting cell walls of algal ancestors of land plants.</title>
        <authorList>
            <person name="Chang Y."/>
            <person name="Wang S."/>
            <person name="Sekimoto S."/>
            <person name="Aerts A.L."/>
            <person name="Choi C."/>
            <person name="Clum A."/>
            <person name="LaButti K.M."/>
            <person name="Lindquist E.A."/>
            <person name="Yee Ngan C."/>
            <person name="Ohm R.A."/>
            <person name="Salamov A.A."/>
            <person name="Grigoriev I.V."/>
            <person name="Spatafora J.W."/>
            <person name="Berbee M.L."/>
        </authorList>
    </citation>
    <scope>NUCLEOTIDE SEQUENCE [LARGE SCALE GENOMIC DNA]</scope>
    <source>
        <strain evidence="3 4">JEL478</strain>
    </source>
</reference>
<organism evidence="3 4">
    <name type="scientific">Gonapodya prolifera (strain JEL478)</name>
    <name type="common">Monoblepharis prolifera</name>
    <dbReference type="NCBI Taxonomy" id="1344416"/>
    <lineage>
        <taxon>Eukaryota</taxon>
        <taxon>Fungi</taxon>
        <taxon>Fungi incertae sedis</taxon>
        <taxon>Chytridiomycota</taxon>
        <taxon>Chytridiomycota incertae sedis</taxon>
        <taxon>Monoblepharidomycetes</taxon>
        <taxon>Monoblepharidales</taxon>
        <taxon>Gonapodyaceae</taxon>
        <taxon>Gonapodya</taxon>
    </lineage>
</organism>
<evidence type="ECO:0000256" key="2">
    <source>
        <dbReference type="SAM" id="SignalP"/>
    </source>
</evidence>
<keyword evidence="4" id="KW-1185">Reference proteome</keyword>
<proteinExistence type="predicted"/>
<keyword evidence="2" id="KW-0732">Signal</keyword>
<sequence length="224" mass="25622">MRRCIAFLFLALVPLLIHAQATENQRSFEDGPPLENPTTFPERSFAKRQPPPPGMSTWTYTSPMNGAQYYACCHLRISWQYNGQSRDCDLWDYSDQKTFQMAPYYPTLDIPSILMYVSKTPHSTSLLPLEFKFSSDASRRAYDAAGGGNSDPLVRSIQEFAIRLARLDKDRVCLSNRASNGIPYTLKVSKEEFSLGNEYAFVKDELRLDAHRKWVVELEMGDSR</sequence>
<dbReference type="EMBL" id="KQ965731">
    <property type="protein sequence ID" value="KXS22211.1"/>
    <property type="molecule type" value="Genomic_DNA"/>
</dbReference>
<name>A0A139AZP4_GONPJ</name>
<feature type="region of interest" description="Disordered" evidence="1">
    <location>
        <begin position="26"/>
        <end position="58"/>
    </location>
</feature>
<accession>A0A139AZP4</accession>
<protein>
    <submittedName>
        <fullName evidence="3">Uncharacterized protein</fullName>
    </submittedName>
</protein>
<dbReference type="AlphaFoldDB" id="A0A139AZP4"/>
<gene>
    <name evidence="3" type="ORF">M427DRAFT_26834</name>
</gene>
<evidence type="ECO:0000313" key="4">
    <source>
        <dbReference type="Proteomes" id="UP000070544"/>
    </source>
</evidence>
<dbReference type="Proteomes" id="UP000070544">
    <property type="component" value="Unassembled WGS sequence"/>
</dbReference>
<evidence type="ECO:0000313" key="3">
    <source>
        <dbReference type="EMBL" id="KXS22211.1"/>
    </source>
</evidence>
<evidence type="ECO:0000256" key="1">
    <source>
        <dbReference type="SAM" id="MobiDB-lite"/>
    </source>
</evidence>
<feature type="chain" id="PRO_5007296514" evidence="2">
    <location>
        <begin position="20"/>
        <end position="224"/>
    </location>
</feature>